<dbReference type="Gene3D" id="2.130.10.130">
    <property type="entry name" value="Integrin alpha, N-terminal"/>
    <property type="match status" value="1"/>
</dbReference>
<protein>
    <recommendedName>
        <fullName evidence="4">VCBS repeat-containing protein</fullName>
    </recommendedName>
</protein>
<dbReference type="AlphaFoldDB" id="A0A815A7H3"/>
<dbReference type="Pfam" id="PF13517">
    <property type="entry name" value="FG-GAP_3"/>
    <property type="match status" value="1"/>
</dbReference>
<dbReference type="InterPro" id="IPR013517">
    <property type="entry name" value="FG-GAP"/>
</dbReference>
<comment type="caution">
    <text evidence="2">The sequence shown here is derived from an EMBL/GenBank/DDBJ whole genome shotgun (WGS) entry which is preliminary data.</text>
</comment>
<dbReference type="EMBL" id="CAJNOJ010000181">
    <property type="protein sequence ID" value="CAF1253521.1"/>
    <property type="molecule type" value="Genomic_DNA"/>
</dbReference>
<dbReference type="OrthoDB" id="10250728at2759"/>
<evidence type="ECO:0000313" key="3">
    <source>
        <dbReference type="Proteomes" id="UP000663852"/>
    </source>
</evidence>
<gene>
    <name evidence="2" type="ORF">EDS130_LOCUS28112</name>
</gene>
<name>A0A815A7H3_ADIRI</name>
<evidence type="ECO:0000313" key="2">
    <source>
        <dbReference type="EMBL" id="CAF1253521.1"/>
    </source>
</evidence>
<proteinExistence type="predicted"/>
<dbReference type="Proteomes" id="UP000663852">
    <property type="component" value="Unassembled WGS sequence"/>
</dbReference>
<accession>A0A815A7H3</accession>
<dbReference type="SUPFAM" id="SSF69318">
    <property type="entry name" value="Integrin alpha N-terminal domain"/>
    <property type="match status" value="1"/>
</dbReference>
<dbReference type="InterPro" id="IPR028994">
    <property type="entry name" value="Integrin_alpha_N"/>
</dbReference>
<evidence type="ECO:0008006" key="4">
    <source>
        <dbReference type="Google" id="ProtNLM"/>
    </source>
</evidence>
<evidence type="ECO:0000256" key="1">
    <source>
        <dbReference type="ARBA" id="ARBA00022729"/>
    </source>
</evidence>
<keyword evidence="1" id="KW-0732">Signal</keyword>
<organism evidence="2 3">
    <name type="scientific">Adineta ricciae</name>
    <name type="common">Rotifer</name>
    <dbReference type="NCBI Taxonomy" id="249248"/>
    <lineage>
        <taxon>Eukaryota</taxon>
        <taxon>Metazoa</taxon>
        <taxon>Spiralia</taxon>
        <taxon>Gnathifera</taxon>
        <taxon>Rotifera</taxon>
        <taxon>Eurotatoria</taxon>
        <taxon>Bdelloidea</taxon>
        <taxon>Adinetida</taxon>
        <taxon>Adinetidae</taxon>
        <taxon>Adineta</taxon>
    </lineage>
</organism>
<sequence>MNPFKLATADFNCDSYLDIVFSESNPFRIEILVGSRSGNYHIEQVLTEELNSTYIWIDVGDFNGDNYPDIIAVDQSFGFIFILLNTNKCCLHKH</sequence>
<reference evidence="2" key="1">
    <citation type="submission" date="2021-02" db="EMBL/GenBank/DDBJ databases">
        <authorList>
            <person name="Nowell W R."/>
        </authorList>
    </citation>
    <scope>NUCLEOTIDE SEQUENCE</scope>
</reference>